<accession>F9DJ70</accession>
<dbReference type="Proteomes" id="UP000004123">
    <property type="component" value="Unassembled WGS sequence"/>
</dbReference>
<dbReference type="HOGENOM" id="CLU_128736_0_0_10"/>
<proteinExistence type="predicted"/>
<comment type="caution">
    <text evidence="1">The sequence shown here is derived from an EMBL/GenBank/DDBJ whole genome shotgun (WGS) entry which is preliminary data.</text>
</comment>
<dbReference type="eggNOG" id="ENOG502ZC4W">
    <property type="taxonomic scope" value="Bacteria"/>
</dbReference>
<dbReference type="STRING" id="997353.HMPREF9144_1710"/>
<evidence type="ECO:0000313" key="1">
    <source>
        <dbReference type="EMBL" id="EGQ16374.1"/>
    </source>
</evidence>
<evidence type="ECO:0000313" key="2">
    <source>
        <dbReference type="Proteomes" id="UP000004123"/>
    </source>
</evidence>
<dbReference type="AlphaFoldDB" id="F9DJ70"/>
<protein>
    <submittedName>
        <fullName evidence="1">Uncharacterized protein</fullName>
    </submittedName>
</protein>
<organism evidence="1 2">
    <name type="scientific">Prevotella pallens ATCC 700821</name>
    <dbReference type="NCBI Taxonomy" id="997353"/>
    <lineage>
        <taxon>Bacteria</taxon>
        <taxon>Pseudomonadati</taxon>
        <taxon>Bacteroidota</taxon>
        <taxon>Bacteroidia</taxon>
        <taxon>Bacteroidales</taxon>
        <taxon>Prevotellaceae</taxon>
        <taxon>Prevotella</taxon>
    </lineage>
</organism>
<sequence length="218" mass="25181">MNESFFFLYEQGNSIVDRNEYKFIGSQVLCHCCFKSMDLRSRLAERIYGEEVKHFASMAQSSFDDREFGEFFQLLYDEEARVAENVAWIMSHFNKAGREQLNSRKQLIMTEAMRTSNATKLRLLLTIILRQPFSEEEIATPFLDFCLDNITSSAQTVGIKSLSIYLSFQQCRFFPELLQELEAILHSYDGVPLSPGLKCARTKVLQAIAKSKKKHKSE</sequence>
<name>F9DJ70_9BACT</name>
<gene>
    <name evidence="1" type="ORF">HMPREF9144_1710</name>
</gene>
<dbReference type="EMBL" id="AFPY01000091">
    <property type="protein sequence ID" value="EGQ16374.1"/>
    <property type="molecule type" value="Genomic_DNA"/>
</dbReference>
<reference evidence="1 2" key="1">
    <citation type="submission" date="2011-04" db="EMBL/GenBank/DDBJ databases">
        <authorList>
            <person name="Muzny D."/>
            <person name="Qin X."/>
            <person name="Deng J."/>
            <person name="Jiang H."/>
            <person name="Liu Y."/>
            <person name="Qu J."/>
            <person name="Song X.-Z."/>
            <person name="Zhang L."/>
            <person name="Thornton R."/>
            <person name="Coyle M."/>
            <person name="Francisco L."/>
            <person name="Jackson L."/>
            <person name="Javaid M."/>
            <person name="Korchina V."/>
            <person name="Kovar C."/>
            <person name="Mata R."/>
            <person name="Mathew T."/>
            <person name="Ngo R."/>
            <person name="Nguyen L."/>
            <person name="Nguyen N."/>
            <person name="Okwuonu G."/>
            <person name="Ongeri F."/>
            <person name="Pham C."/>
            <person name="Simmons D."/>
            <person name="Wilczek-Boney K."/>
            <person name="Hale W."/>
            <person name="Jakkamsetti A."/>
            <person name="Pham P."/>
            <person name="Ruth R."/>
            <person name="San Lucas F."/>
            <person name="Warren J."/>
            <person name="Zhang J."/>
            <person name="Zhao Z."/>
            <person name="Zhou C."/>
            <person name="Zhu D."/>
            <person name="Lee S."/>
            <person name="Bess C."/>
            <person name="Blankenburg K."/>
            <person name="Forbes L."/>
            <person name="Fu Q."/>
            <person name="Gubbala S."/>
            <person name="Hirani K."/>
            <person name="Jayaseelan J.C."/>
            <person name="Lara F."/>
            <person name="Munidasa M."/>
            <person name="Palculict T."/>
            <person name="Patil S."/>
            <person name="Pu L.-L."/>
            <person name="Saada N."/>
            <person name="Tang L."/>
            <person name="Weissenberger G."/>
            <person name="Zhu Y."/>
            <person name="Hemphill L."/>
            <person name="Shang Y."/>
            <person name="Youmans B."/>
            <person name="Ayvaz T."/>
            <person name="Ross M."/>
            <person name="Santibanez J."/>
            <person name="Aqrawi P."/>
            <person name="Gross S."/>
            <person name="Joshi V."/>
            <person name="Fowler G."/>
            <person name="Nazareth L."/>
            <person name="Reid J."/>
            <person name="Worley K."/>
            <person name="Petrosino J."/>
            <person name="Highlander S."/>
            <person name="Gibbs R."/>
        </authorList>
    </citation>
    <scope>NUCLEOTIDE SEQUENCE [LARGE SCALE GENOMIC DNA]</scope>
    <source>
        <strain evidence="1 2">ATCC 700821</strain>
    </source>
</reference>